<sequence>QNLITNMCWDYVITRFVENRIVSEHKEVAANLHVDTPSMADIYRLLNRITVPVESLISTRAKFSAFYKATASLMSSLLQLRVYSGDEHTLVLVTAVVKSDSVISAYEKFVAGFVLRRQPKDIPVAACAVNE</sequence>
<comment type="caution">
    <text evidence="1">The sequence shown here is derived from an EMBL/GenBank/DDBJ whole genome shotgun (WGS) entry which is preliminary data.</text>
</comment>
<evidence type="ECO:0000313" key="2">
    <source>
        <dbReference type="Proteomes" id="UP001432322"/>
    </source>
</evidence>
<protein>
    <submittedName>
        <fullName evidence="1">Uncharacterized protein</fullName>
    </submittedName>
</protein>
<dbReference type="AlphaFoldDB" id="A0AAV5V2E4"/>
<keyword evidence="2" id="KW-1185">Reference proteome</keyword>
<feature type="non-terminal residue" evidence="1">
    <location>
        <position position="1"/>
    </location>
</feature>
<accession>A0AAV5V2E4</accession>
<gene>
    <name evidence="1" type="ORF">PFISCL1PPCAC_4031</name>
</gene>
<dbReference type="EMBL" id="BTSY01000002">
    <property type="protein sequence ID" value="GMT12734.1"/>
    <property type="molecule type" value="Genomic_DNA"/>
</dbReference>
<evidence type="ECO:0000313" key="1">
    <source>
        <dbReference type="EMBL" id="GMT12734.1"/>
    </source>
</evidence>
<organism evidence="1 2">
    <name type="scientific">Pristionchus fissidentatus</name>
    <dbReference type="NCBI Taxonomy" id="1538716"/>
    <lineage>
        <taxon>Eukaryota</taxon>
        <taxon>Metazoa</taxon>
        <taxon>Ecdysozoa</taxon>
        <taxon>Nematoda</taxon>
        <taxon>Chromadorea</taxon>
        <taxon>Rhabditida</taxon>
        <taxon>Rhabditina</taxon>
        <taxon>Diplogasteromorpha</taxon>
        <taxon>Diplogasteroidea</taxon>
        <taxon>Neodiplogasteridae</taxon>
        <taxon>Pristionchus</taxon>
    </lineage>
</organism>
<reference evidence="1" key="1">
    <citation type="submission" date="2023-10" db="EMBL/GenBank/DDBJ databases">
        <title>Genome assembly of Pristionchus species.</title>
        <authorList>
            <person name="Yoshida K."/>
            <person name="Sommer R.J."/>
        </authorList>
    </citation>
    <scope>NUCLEOTIDE SEQUENCE</scope>
    <source>
        <strain evidence="1">RS5133</strain>
    </source>
</reference>
<name>A0AAV5V2E4_9BILA</name>
<dbReference type="Proteomes" id="UP001432322">
    <property type="component" value="Unassembled WGS sequence"/>
</dbReference>
<proteinExistence type="predicted"/>